<feature type="domain" description="Glycoside hydrolase family 31 N-terminal" evidence="5">
    <location>
        <begin position="49"/>
        <end position="207"/>
    </location>
</feature>
<keyword evidence="8" id="KW-1185">Reference proteome</keyword>
<dbReference type="EMBL" id="PISP01000003">
    <property type="protein sequence ID" value="PKD43018.1"/>
    <property type="molecule type" value="Genomic_DNA"/>
</dbReference>
<evidence type="ECO:0000313" key="7">
    <source>
        <dbReference type="EMBL" id="PKD43018.1"/>
    </source>
</evidence>
<sequence>MPNLRFFTFSAFLIILSGLISVTAQESESFSYEVTDDHFRLELDHGIYEISFYSPEIAEVTFFESGQTEYPSSHAVVLDKKFSSFNVDDTGNHVALLTDGLQIFIERPSGNLSFYYNGEKLIEERNGFQSTENGFEIDFNLSETEILMGGGARALGMDRRGHRLRLYNRAHYGYETRSELMNYTIPMVLSSNMYAIHFDNPTTGWLDLDSQFNNTLSFEAISGRQSYQVIAGDSWEKIIENYTHLTGFQPLPPRWALGNFSSRFGYRSQDEVLSTIDTFREENVPVDAVILDLYWFGKEVKGTMGNLAFDRDSFPEPEQMMDQLEDQGVKTVLITEPFVVTTSDRWDEAVERDVLAKDSLGNPATYEFFFGNTGLIDVFKPEARNWFWNIYQDLIEMGVHGWWGDLGEPEVHPEHLIHHTGTANEVHNIYGHEWAKLVHDGYRENYPDIRPFNLMRAGYSGSQRFGLIPWSGDVNRTWGGLQSQPEISLQMGLQGLAYMHSDLGGFAGNLVDDEKYVKWLQYGVFQPIYRPHAQDDVPSEPVFRSREALDHSRKAIELRYKLIPYIYSLAFENSTTGMPLMRPLFFEEPGNHEIYKVAGSYLFGDDILVSPVMEPDKKKQTVWFPGKSNWFDFYSDEKFEGGTQVSVNTKEESIPTFVRGGAIIPMAELTQSLDNYSVDSLDLIQFHDPEAVFYRTFVYHDDGFTYGAYDNGEFEKLHITSSNRGEESTINFRKEIGRNFNSTIRSIKMDIKNVHRAVSKIEFDGDAIPYNIQNNTLTLKLPDFDSNQHMLKIYWD</sequence>
<feature type="chain" id="PRO_5015000530" evidence="3">
    <location>
        <begin position="27"/>
        <end position="796"/>
    </location>
</feature>
<feature type="signal peptide" evidence="3">
    <location>
        <begin position="1"/>
        <end position="26"/>
    </location>
</feature>
<keyword evidence="2 7" id="KW-0378">Hydrolase</keyword>
<dbReference type="PANTHER" id="PTHR43863">
    <property type="entry name" value="HYDROLASE, PUTATIVE (AFU_ORTHOLOGUE AFUA_1G03140)-RELATED"/>
    <property type="match status" value="1"/>
</dbReference>
<dbReference type="GO" id="GO:0004553">
    <property type="term" value="F:hydrolase activity, hydrolyzing O-glycosyl compounds"/>
    <property type="evidence" value="ECO:0007669"/>
    <property type="project" value="InterPro"/>
</dbReference>
<dbReference type="InterPro" id="IPR048395">
    <property type="entry name" value="Glyco_hydro_31_C"/>
</dbReference>
<dbReference type="OrthoDB" id="176168at2"/>
<dbReference type="PANTHER" id="PTHR43863:SF2">
    <property type="entry name" value="MALTASE-GLUCOAMYLASE"/>
    <property type="match status" value="1"/>
</dbReference>
<keyword evidence="3" id="KW-0732">Signal</keyword>
<dbReference type="InterPro" id="IPR011013">
    <property type="entry name" value="Gal_mutarotase_sf_dom"/>
</dbReference>
<feature type="domain" description="Glycoside hydrolase family 31 TIM barrel" evidence="4">
    <location>
        <begin position="250"/>
        <end position="569"/>
    </location>
</feature>
<dbReference type="InterPro" id="IPR000322">
    <property type="entry name" value="Glyco_hydro_31_TIM"/>
</dbReference>
<evidence type="ECO:0000259" key="4">
    <source>
        <dbReference type="Pfam" id="PF01055"/>
    </source>
</evidence>
<dbReference type="Gene3D" id="3.20.20.80">
    <property type="entry name" value="Glycosidases"/>
    <property type="match status" value="1"/>
</dbReference>
<dbReference type="Gene3D" id="2.60.40.1760">
    <property type="entry name" value="glycosyl hydrolase (family 31)"/>
    <property type="match status" value="1"/>
</dbReference>
<dbReference type="GO" id="GO:0005975">
    <property type="term" value="P:carbohydrate metabolic process"/>
    <property type="evidence" value="ECO:0007669"/>
    <property type="project" value="InterPro"/>
</dbReference>
<accession>A0A2N0VFU3</accession>
<evidence type="ECO:0000259" key="6">
    <source>
        <dbReference type="Pfam" id="PF21365"/>
    </source>
</evidence>
<protein>
    <submittedName>
        <fullName evidence="7">Glycosyl hydrolase</fullName>
    </submittedName>
</protein>
<dbReference type="SUPFAM" id="SSF51011">
    <property type="entry name" value="Glycosyl hydrolase domain"/>
    <property type="match status" value="1"/>
</dbReference>
<dbReference type="Proteomes" id="UP000233398">
    <property type="component" value="Unassembled WGS sequence"/>
</dbReference>
<dbReference type="Pfam" id="PF21365">
    <property type="entry name" value="Glyco_hydro_31_3rd"/>
    <property type="match status" value="1"/>
</dbReference>
<dbReference type="GO" id="GO:0030246">
    <property type="term" value="F:carbohydrate binding"/>
    <property type="evidence" value="ECO:0007669"/>
    <property type="project" value="InterPro"/>
</dbReference>
<dbReference type="SUPFAM" id="SSF51445">
    <property type="entry name" value="(Trans)glycosidases"/>
    <property type="match status" value="1"/>
</dbReference>
<dbReference type="InterPro" id="IPR025887">
    <property type="entry name" value="Glyco_hydro_31_N_dom"/>
</dbReference>
<name>A0A2N0VFU3_9BACT</name>
<gene>
    <name evidence="7" type="ORF">CWD77_10295</name>
</gene>
<evidence type="ECO:0000256" key="2">
    <source>
        <dbReference type="RuleBase" id="RU361185"/>
    </source>
</evidence>
<dbReference type="CDD" id="cd14752">
    <property type="entry name" value="GH31_N"/>
    <property type="match status" value="1"/>
</dbReference>
<evidence type="ECO:0000313" key="8">
    <source>
        <dbReference type="Proteomes" id="UP000233398"/>
    </source>
</evidence>
<keyword evidence="2" id="KW-0326">Glycosidase</keyword>
<dbReference type="Pfam" id="PF13802">
    <property type="entry name" value="Gal_mutarotas_2"/>
    <property type="match status" value="1"/>
</dbReference>
<evidence type="ECO:0000259" key="5">
    <source>
        <dbReference type="Pfam" id="PF13802"/>
    </source>
</evidence>
<reference evidence="7 8" key="1">
    <citation type="submission" date="2017-11" db="EMBL/GenBank/DDBJ databases">
        <title>Rhodohalobacter 15182 sp. nov., isolated from a salt lake.</title>
        <authorList>
            <person name="Han S."/>
        </authorList>
    </citation>
    <scope>NUCLEOTIDE SEQUENCE [LARGE SCALE GENOMIC DNA]</scope>
    <source>
        <strain evidence="7 8">15182</strain>
    </source>
</reference>
<evidence type="ECO:0000256" key="3">
    <source>
        <dbReference type="SAM" id="SignalP"/>
    </source>
</evidence>
<evidence type="ECO:0000256" key="1">
    <source>
        <dbReference type="ARBA" id="ARBA00007806"/>
    </source>
</evidence>
<dbReference type="Gene3D" id="2.60.40.1180">
    <property type="entry name" value="Golgi alpha-mannosidase II"/>
    <property type="match status" value="2"/>
</dbReference>
<dbReference type="InterPro" id="IPR017853">
    <property type="entry name" value="GH"/>
</dbReference>
<dbReference type="CDD" id="cd06598">
    <property type="entry name" value="GH31_transferase_CtsZ"/>
    <property type="match status" value="1"/>
</dbReference>
<comment type="caution">
    <text evidence="7">The sequence shown here is derived from an EMBL/GenBank/DDBJ whole genome shotgun (WGS) entry which is preliminary data.</text>
</comment>
<dbReference type="InterPro" id="IPR013780">
    <property type="entry name" value="Glyco_hydro_b"/>
</dbReference>
<comment type="similarity">
    <text evidence="1 2">Belongs to the glycosyl hydrolase 31 family.</text>
</comment>
<feature type="domain" description="Glycosyl hydrolase family 31 C-terminal" evidence="6">
    <location>
        <begin position="577"/>
        <end position="664"/>
    </location>
</feature>
<dbReference type="RefSeq" id="WP_101073493.1">
    <property type="nucleotide sequence ID" value="NZ_PISP01000003.1"/>
</dbReference>
<dbReference type="SUPFAM" id="SSF74650">
    <property type="entry name" value="Galactose mutarotase-like"/>
    <property type="match status" value="1"/>
</dbReference>
<proteinExistence type="inferred from homology"/>
<dbReference type="AlphaFoldDB" id="A0A2N0VFU3"/>
<dbReference type="Pfam" id="PF01055">
    <property type="entry name" value="Glyco_hydro_31_2nd"/>
    <property type="match status" value="1"/>
</dbReference>
<dbReference type="InterPro" id="IPR051816">
    <property type="entry name" value="Glycosyl_Hydrolase_31"/>
</dbReference>
<organism evidence="7 8">
    <name type="scientific">Rhodohalobacter barkolensis</name>
    <dbReference type="NCBI Taxonomy" id="2053187"/>
    <lineage>
        <taxon>Bacteria</taxon>
        <taxon>Pseudomonadati</taxon>
        <taxon>Balneolota</taxon>
        <taxon>Balneolia</taxon>
        <taxon>Balneolales</taxon>
        <taxon>Balneolaceae</taxon>
        <taxon>Rhodohalobacter</taxon>
    </lineage>
</organism>